<dbReference type="PROSITE" id="PS50985">
    <property type="entry name" value="GRAS"/>
    <property type="match status" value="1"/>
</dbReference>
<feature type="short sequence motif" description="VHIID" evidence="5">
    <location>
        <begin position="156"/>
        <end position="160"/>
    </location>
</feature>
<dbReference type="InterPro" id="IPR002885">
    <property type="entry name" value="PPR_rpt"/>
</dbReference>
<organism evidence="6 7">
    <name type="scientific">Oldenlandia corymbosa var. corymbosa</name>
    <dbReference type="NCBI Taxonomy" id="529605"/>
    <lineage>
        <taxon>Eukaryota</taxon>
        <taxon>Viridiplantae</taxon>
        <taxon>Streptophyta</taxon>
        <taxon>Embryophyta</taxon>
        <taxon>Tracheophyta</taxon>
        <taxon>Spermatophyta</taxon>
        <taxon>Magnoliopsida</taxon>
        <taxon>eudicotyledons</taxon>
        <taxon>Gunneridae</taxon>
        <taxon>Pentapetalae</taxon>
        <taxon>asterids</taxon>
        <taxon>lamiids</taxon>
        <taxon>Gentianales</taxon>
        <taxon>Rubiaceae</taxon>
        <taxon>Rubioideae</taxon>
        <taxon>Spermacoceae</taxon>
        <taxon>Hedyotis-Oldenlandia complex</taxon>
        <taxon>Oldenlandia</taxon>
    </lineage>
</organism>
<reference evidence="6" key="1">
    <citation type="submission" date="2023-03" db="EMBL/GenBank/DDBJ databases">
        <authorList>
            <person name="Julca I."/>
        </authorList>
    </citation>
    <scope>NUCLEOTIDE SEQUENCE</scope>
</reference>
<dbReference type="InterPro" id="IPR011990">
    <property type="entry name" value="TPR-like_helical_dom_sf"/>
</dbReference>
<dbReference type="Gene3D" id="1.25.40.10">
    <property type="entry name" value="Tetratricopeptide repeat domain"/>
    <property type="match status" value="2"/>
</dbReference>
<gene>
    <name evidence="6" type="ORF">OLC1_LOCUS2511</name>
</gene>
<dbReference type="EMBL" id="OX459118">
    <property type="protein sequence ID" value="CAI9090333.1"/>
    <property type="molecule type" value="Genomic_DNA"/>
</dbReference>
<evidence type="ECO:0000313" key="6">
    <source>
        <dbReference type="EMBL" id="CAI9090333.1"/>
    </source>
</evidence>
<feature type="repeat" description="PPR" evidence="4">
    <location>
        <begin position="529"/>
        <end position="559"/>
    </location>
</feature>
<dbReference type="Pfam" id="PF01535">
    <property type="entry name" value="PPR"/>
    <property type="match status" value="1"/>
</dbReference>
<feature type="repeat" description="PPR" evidence="4">
    <location>
        <begin position="459"/>
        <end position="493"/>
    </location>
</feature>
<evidence type="ECO:0000313" key="7">
    <source>
        <dbReference type="Proteomes" id="UP001161247"/>
    </source>
</evidence>
<feature type="repeat" description="PPR" evidence="4">
    <location>
        <begin position="560"/>
        <end position="594"/>
    </location>
</feature>
<dbReference type="AlphaFoldDB" id="A0AAV1C5B1"/>
<dbReference type="InterPro" id="IPR046960">
    <property type="entry name" value="PPR_At4g14850-like_plant"/>
</dbReference>
<evidence type="ECO:0000256" key="3">
    <source>
        <dbReference type="ARBA" id="ARBA00023163"/>
    </source>
</evidence>
<feature type="region of interest" description="SAW" evidence="5">
    <location>
        <begin position="370"/>
        <end position="444"/>
    </location>
</feature>
<dbReference type="PROSITE" id="PS51375">
    <property type="entry name" value="PPR"/>
    <property type="match status" value="3"/>
</dbReference>
<accession>A0AAV1C5B1</accession>
<dbReference type="GO" id="GO:0009451">
    <property type="term" value="P:RNA modification"/>
    <property type="evidence" value="ECO:0007669"/>
    <property type="project" value="InterPro"/>
</dbReference>
<protein>
    <submittedName>
        <fullName evidence="6">OLC1v1025084C1</fullName>
    </submittedName>
</protein>
<keyword evidence="2" id="KW-0805">Transcription regulation</keyword>
<keyword evidence="3" id="KW-0804">Transcription</keyword>
<evidence type="ECO:0000256" key="5">
    <source>
        <dbReference type="PROSITE-ProRule" id="PRU01191"/>
    </source>
</evidence>
<dbReference type="GO" id="GO:0003723">
    <property type="term" value="F:RNA binding"/>
    <property type="evidence" value="ECO:0007669"/>
    <property type="project" value="InterPro"/>
</dbReference>
<evidence type="ECO:0000256" key="2">
    <source>
        <dbReference type="ARBA" id="ARBA00023015"/>
    </source>
</evidence>
<dbReference type="Pfam" id="PF03514">
    <property type="entry name" value="GRAS"/>
    <property type="match status" value="1"/>
</dbReference>
<name>A0AAV1C5B1_OLDCO</name>
<keyword evidence="1" id="KW-0677">Repeat</keyword>
<dbReference type="GO" id="GO:0099402">
    <property type="term" value="P:plant organ development"/>
    <property type="evidence" value="ECO:0007669"/>
    <property type="project" value="UniProtKB-ARBA"/>
</dbReference>
<feature type="region of interest" description="VHIID" evidence="5">
    <location>
        <begin position="125"/>
        <end position="190"/>
    </location>
</feature>
<dbReference type="Pfam" id="PF13041">
    <property type="entry name" value="PPR_2"/>
    <property type="match status" value="2"/>
</dbReference>
<keyword evidence="7" id="KW-1185">Reference proteome</keyword>
<dbReference type="NCBIfam" id="TIGR00756">
    <property type="entry name" value="PPR"/>
    <property type="match status" value="3"/>
</dbReference>
<comment type="similarity">
    <text evidence="5">Belongs to the GRAS family.</text>
</comment>
<dbReference type="InterPro" id="IPR005202">
    <property type="entry name" value="TF_GRAS"/>
</dbReference>
<comment type="caution">
    <text evidence="5">Lacks conserved residue(s) required for the propagation of feature annotation.</text>
</comment>
<evidence type="ECO:0000256" key="4">
    <source>
        <dbReference type="PROSITE-ProRule" id="PRU00708"/>
    </source>
</evidence>
<evidence type="ECO:0000256" key="1">
    <source>
        <dbReference type="ARBA" id="ARBA00022737"/>
    </source>
</evidence>
<sequence length="723" mass="80505">MKAELGRNTPGIPLQNHSLFSGPQSSILSGALKGCLGSLDGACIEKLLLHCASALENNDVTLAQQVMWVLNNVASPVGDPNQRLAWWFLRALISRVGSLCPTSMNLNRSSITSPAQRRLMTVTELAGYVDLIPWHRFGFCASNSAISKAIQGYNKVHIIDFSVTHCMQWPTLIDALAKRSEGPPSVRISVPSWRPQVPPLLNVTSEEVGQRLGNFAKFKDVPFEFHVFGEEDQTLSFSSSSPCNSHFDLLLNQLNPSMLNLKEDEALVINCQNWIRYLPMNEGSVLPDSHEIISCRDIFFDTIKGLNPCIITVVDEDSDLGALSLTSRITTCFNYLWIPFDALETFLSKDNTQRIEYEADIGHKIENIIAFEGTQRIERLESGIKFSQRMQNNGFSSVPFGEDTISEVKFLLDEHASGWGMKKEDDMLVLTWKALVDMYAKCKALEDAKTLFDRMADRDLVTWTVMIGAHTECVTANEAIELFERMLEEGVSPDNVAVVNIVNACAKLGAMHKARLVHDYILSKKLSFSVVLGTTMIDMYAKCGSVDEARRIFDQMRVKNAVTWSAMIAACGYHGRGKEALELFSMMLSTGVQPNSITLVSLLYSCSHSGMVEDGLKLFSSMHQDFGVSPDVKHITCMVDLLGRAGKLDEALNLIENMSIKRMKGFGELSLGHVEYMAMLNLQKRQLDLFLNCNLKTLATTYYSLIYTPEQASGKMFLGLEVT</sequence>
<dbReference type="FunFam" id="1.25.40.10:FF:000158">
    <property type="entry name" value="pentatricopeptide repeat-containing protein At2g33680"/>
    <property type="match status" value="1"/>
</dbReference>
<dbReference type="PANTHER" id="PTHR47926">
    <property type="entry name" value="PENTATRICOPEPTIDE REPEAT-CONTAINING PROTEIN"/>
    <property type="match status" value="1"/>
</dbReference>
<dbReference type="Proteomes" id="UP001161247">
    <property type="component" value="Chromosome 1"/>
</dbReference>
<dbReference type="PANTHER" id="PTHR47926:SF452">
    <property type="entry name" value="PENTATRICOPEPTIDE REPEAT-CONTAINING PROTEIN"/>
    <property type="match status" value="1"/>
</dbReference>
<proteinExistence type="inferred from homology"/>